<dbReference type="GeneID" id="24164147"/>
<feature type="compositionally biased region" description="Polar residues" evidence="1">
    <location>
        <begin position="53"/>
        <end position="70"/>
    </location>
</feature>
<feature type="region of interest" description="Disordered" evidence="1">
    <location>
        <begin position="49"/>
        <end position="71"/>
    </location>
</feature>
<organism evidence="2 3">
    <name type="scientific">Coccidioides immitis (strain RS)</name>
    <name type="common">Valley fever fungus</name>
    <dbReference type="NCBI Taxonomy" id="246410"/>
    <lineage>
        <taxon>Eukaryota</taxon>
        <taxon>Fungi</taxon>
        <taxon>Dikarya</taxon>
        <taxon>Ascomycota</taxon>
        <taxon>Pezizomycotina</taxon>
        <taxon>Eurotiomycetes</taxon>
        <taxon>Eurotiomycetidae</taxon>
        <taxon>Onygenales</taxon>
        <taxon>Onygenaceae</taxon>
        <taxon>Coccidioides</taxon>
    </lineage>
</organism>
<evidence type="ECO:0000313" key="3">
    <source>
        <dbReference type="Proteomes" id="UP000001261"/>
    </source>
</evidence>
<dbReference type="VEuPathDB" id="FungiDB:CIMG_12466"/>
<proteinExistence type="predicted"/>
<reference evidence="3" key="2">
    <citation type="journal article" date="2010" name="Genome Res.">
        <title>Population genomic sequencing of Coccidioides fungi reveals recent hybridization and transposon control.</title>
        <authorList>
            <person name="Neafsey D.E."/>
            <person name="Barker B.M."/>
            <person name="Sharpton T.J."/>
            <person name="Stajich J.E."/>
            <person name="Park D.J."/>
            <person name="Whiston E."/>
            <person name="Hung C.-Y."/>
            <person name="McMahan C."/>
            <person name="White J."/>
            <person name="Sykes S."/>
            <person name="Heiman D."/>
            <person name="Young S."/>
            <person name="Zeng Q."/>
            <person name="Abouelleil A."/>
            <person name="Aftuck L."/>
            <person name="Bessette D."/>
            <person name="Brown A."/>
            <person name="FitzGerald M."/>
            <person name="Lui A."/>
            <person name="Macdonald J.P."/>
            <person name="Priest M."/>
            <person name="Orbach M.J."/>
            <person name="Galgiani J.N."/>
            <person name="Kirkland T.N."/>
            <person name="Cole G.T."/>
            <person name="Birren B.W."/>
            <person name="Henn M.R."/>
            <person name="Taylor J.W."/>
            <person name="Rounsley S.D."/>
        </authorList>
    </citation>
    <scope>GENOME REANNOTATION</scope>
    <source>
        <strain evidence="3">RS</strain>
    </source>
</reference>
<gene>
    <name evidence="2" type="ORF">CIMG_12466</name>
</gene>
<reference evidence="3" key="1">
    <citation type="journal article" date="2009" name="Genome Res.">
        <title>Comparative genomic analyses of the human fungal pathogens Coccidioides and their relatives.</title>
        <authorList>
            <person name="Sharpton T.J."/>
            <person name="Stajich J.E."/>
            <person name="Rounsley S.D."/>
            <person name="Gardner M.J."/>
            <person name="Wortman J.R."/>
            <person name="Jordar V.S."/>
            <person name="Maiti R."/>
            <person name="Kodira C.D."/>
            <person name="Neafsey D.E."/>
            <person name="Zeng Q."/>
            <person name="Hung C.-Y."/>
            <person name="McMahan C."/>
            <person name="Muszewska A."/>
            <person name="Grynberg M."/>
            <person name="Mandel M.A."/>
            <person name="Kellner E.M."/>
            <person name="Barker B.M."/>
            <person name="Galgiani J.N."/>
            <person name="Orbach M.J."/>
            <person name="Kirkland T.N."/>
            <person name="Cole G.T."/>
            <person name="Henn M.R."/>
            <person name="Birren B.W."/>
            <person name="Taylor J.W."/>
        </authorList>
    </citation>
    <scope>NUCLEOTIDE SEQUENCE [LARGE SCALE GENOMIC DNA]</scope>
    <source>
        <strain evidence="3">RS</strain>
    </source>
</reference>
<protein>
    <submittedName>
        <fullName evidence="2">Uncharacterized protein</fullName>
    </submittedName>
</protein>
<accession>A0A0D8JYA1</accession>
<dbReference type="RefSeq" id="XP_012213792.1">
    <property type="nucleotide sequence ID" value="XM_012358369.1"/>
</dbReference>
<keyword evidence="3" id="KW-1185">Reference proteome</keyword>
<sequence>MRDRMDILVGKSQLLLTWMQINGSRETRLHRPHSPTSRRVSVIRWRRRVSEHPPQQEQKGRISSNVPEVNSTHKHGWTRSLLKTPIQSMNDESYHSIMASVCAFTNWPVREYMGALERQQSFFSVNPSFQKETHTIYNISDLPVPRAWPIVGFGE</sequence>
<dbReference type="KEGG" id="cim:CIMG_12466"/>
<dbReference type="AlphaFoldDB" id="A0A0D8JYA1"/>
<dbReference type="InParanoid" id="A0A0D8JYA1"/>
<name>A0A0D8JYA1_COCIM</name>
<evidence type="ECO:0000256" key="1">
    <source>
        <dbReference type="SAM" id="MobiDB-lite"/>
    </source>
</evidence>
<dbReference type="EMBL" id="GG704915">
    <property type="protein sequence ID" value="KJF61228.1"/>
    <property type="molecule type" value="Genomic_DNA"/>
</dbReference>
<evidence type="ECO:0000313" key="2">
    <source>
        <dbReference type="EMBL" id="KJF61228.1"/>
    </source>
</evidence>
<dbReference type="Proteomes" id="UP000001261">
    <property type="component" value="Unassembled WGS sequence"/>
</dbReference>